<gene>
    <name evidence="3" type="ORF">BOX15_Mlig021467g1</name>
</gene>
<accession>A0A267D9P8</accession>
<dbReference type="InterPro" id="IPR036770">
    <property type="entry name" value="Ankyrin_rpt-contain_sf"/>
</dbReference>
<organism evidence="3 4">
    <name type="scientific">Macrostomum lignano</name>
    <dbReference type="NCBI Taxonomy" id="282301"/>
    <lineage>
        <taxon>Eukaryota</taxon>
        <taxon>Metazoa</taxon>
        <taxon>Spiralia</taxon>
        <taxon>Lophotrochozoa</taxon>
        <taxon>Platyhelminthes</taxon>
        <taxon>Rhabditophora</taxon>
        <taxon>Macrostomorpha</taxon>
        <taxon>Macrostomida</taxon>
        <taxon>Macrostomidae</taxon>
        <taxon>Macrostomum</taxon>
    </lineage>
</organism>
<sequence>MAQQSDGKNRPMDKDETVLELVEQVFTCGFGAAGPLDFQRPTELLKRTRDRKFTDAIEFIRSNTTEESEIEDLIGLDSVNRTAVHYAAGCPDGEKALDLIVDKVGYECLLTPDEDGVTPLHLSARCHTEKQFEKNLYRVSGKIRDIVACNAVLLCAARNKDVSEEPLRYCCQLLDTKLNSLKRSDSRGDSILHYAARNESMKKAIRAAISNGQSAYYWLGIPNRENQIVLHILAQNYDSETVQEFLQAAGYHFASWKDSGLNRVWHYLAKNKKATPDIFTMLEEHIGAVLINESNSLGETVLHVAAQNCDFEVLNTLLSNDPSTRVARALMKDKNGNTVLHCIARNEVASKYFLVDKKQFGEKRYLLSVNNFNQTVLHVAAENCSKETFNELKTNAELTGLGMMDAHGDTIMHFLARNKAIQLTSADVSHWNLYKKNQAGQTVLQLLAANCEPDDVFEQFIDGNAEAELDSEGNTIWHYVAQNPKAERLMLEKIDNQNVASIFTSLLSLDLKNYKKKSILHVAAENYSLATVQKLTGKAGIDSWQWKDIRGDTVMHCLARNPSHEATLKFWETQTEIGPRCLSWRNNHGETVFDVAASNWNNLVLLARLKKIDRFYSKLLSKEYESIKKLERSSSNANSEEKSKATPEEKSKATPEENSKIIHSIIQTFGLGCLSWKNDFGISLFQISIRYCDPTYMINVLTEVKETHLEKNLSRRDSWGNSVAHIAADNCKEKEDVFFWLLREIPKCLGWKNFEGQSVLHLAVKNPKTVRPLIEHLNIKNSEIMRLFRETDSEENTLLHSLFQPNRQISESKWQHYIDAIKALIGKKVSKYALNKTGLSFLCAANSGVPIKAVLKGILQEQEAGEMLFIARILSNSNGVHAIHAFSSSQELKELVEPLGKLSQLSPHDLLRLTVTGGIHKGATCLHFASRAEHRANIKYLKKKGLQLAHETDRGWTCIGFAMENYSLDQVKQKLDTFPIRLEVSEKYSLIDPKKRGLILPDRSAARQICEGIIEKRDNGVDRSLALLIQAFEMDSPMILRSAFCLNMINDEEEKKFLQQMKFTNKEYEGLLREPKTGYSELEIIDAAIHVDDAKKKKISRKILPDLLATRQFELIPACTSVLIILKPLLYGARGASQNKDLQQLYNKVVDIAVNALDGLFNSANRKEKKLLMNYMRGTLCDKGTPPEEQGPRFPCRRSTASVQKLESCCCVKQFSSDVRTVMEMVEEAFVDDLFATDCVHNLVYEEWHNRLKKSNKVTSESCSTLGKGKVYTPNQRFWCHLVGFIVFMLYFAWYIVDFRTTFQYWSPDVVMLAYAASLTMQEVNEFLRQNRRVSLCGFRHCNKYLKEVQNYLDMSALLFMWAGLSLKLWLTCFPANRDLKNDFCFFNRNNAQLLETQWFVSPQTQYVCQMILTTSFLLWGFRSVSFLNRFQKTGPVISMLKSLLLKDLVPFLLIQLVIFYSFGVFFFNLLFPVVAALSSKTNTTEYRLNATVQILTLPFHLLFTNFDKIGFETTSSTESQDVGRVAHPDGFGWFNNLFMFVFLTLSNIVMLNLLIARFNLTVIRKHSRALGIWRRTYYEMLQEYKNISFLPPPFSFLEYPIRIIIRCKKQHIRRSKVGHKPRGYWSQESQYPEDYLEFLKFQAAIFREIRPKLLNEITRNKSDTEILKSHAVNVSATASQNLVEYLQRLETKIESMEEILSKRKKNRKANFHRKRDFDNEPEAAPDGLEKVESS</sequence>
<protein>
    <submittedName>
        <fullName evidence="3">Uncharacterized protein</fullName>
    </submittedName>
</protein>
<dbReference type="Proteomes" id="UP000215902">
    <property type="component" value="Unassembled WGS sequence"/>
</dbReference>
<feature type="transmembrane region" description="Helical" evidence="2">
    <location>
        <begin position="1405"/>
        <end position="1428"/>
    </location>
</feature>
<dbReference type="SMART" id="SM00248">
    <property type="entry name" value="ANK"/>
    <property type="match status" value="11"/>
</dbReference>
<keyword evidence="4" id="KW-1185">Reference proteome</keyword>
<feature type="transmembrane region" description="Helical" evidence="2">
    <location>
        <begin position="1449"/>
        <end position="1472"/>
    </location>
</feature>
<feature type="transmembrane region" description="Helical" evidence="2">
    <location>
        <begin position="1352"/>
        <end position="1371"/>
    </location>
</feature>
<dbReference type="EMBL" id="NIVC01005120">
    <property type="protein sequence ID" value="PAA46013.1"/>
    <property type="molecule type" value="Genomic_DNA"/>
</dbReference>
<dbReference type="InterPro" id="IPR002110">
    <property type="entry name" value="Ankyrin_rpt"/>
</dbReference>
<evidence type="ECO:0000313" key="4">
    <source>
        <dbReference type="Proteomes" id="UP000215902"/>
    </source>
</evidence>
<evidence type="ECO:0000256" key="1">
    <source>
        <dbReference type="SAM" id="MobiDB-lite"/>
    </source>
</evidence>
<feature type="region of interest" description="Disordered" evidence="1">
    <location>
        <begin position="631"/>
        <end position="657"/>
    </location>
</feature>
<keyword evidence="2" id="KW-0812">Transmembrane</keyword>
<dbReference type="Gene3D" id="1.25.40.20">
    <property type="entry name" value="Ankyrin repeat-containing domain"/>
    <property type="match status" value="4"/>
</dbReference>
<name>A0A267D9P8_9PLAT</name>
<evidence type="ECO:0000256" key="2">
    <source>
        <dbReference type="SAM" id="Phobius"/>
    </source>
</evidence>
<comment type="caution">
    <text evidence="3">The sequence shown here is derived from an EMBL/GenBank/DDBJ whole genome shotgun (WGS) entry which is preliminary data.</text>
</comment>
<keyword evidence="2" id="KW-0472">Membrane</keyword>
<proteinExistence type="predicted"/>
<evidence type="ECO:0000313" key="3">
    <source>
        <dbReference type="EMBL" id="PAA46013.1"/>
    </source>
</evidence>
<feature type="compositionally biased region" description="Basic residues" evidence="1">
    <location>
        <begin position="1705"/>
        <end position="1715"/>
    </location>
</feature>
<dbReference type="SUPFAM" id="SSF48403">
    <property type="entry name" value="Ankyrin repeat"/>
    <property type="match status" value="3"/>
</dbReference>
<reference evidence="3 4" key="1">
    <citation type="submission" date="2017-06" db="EMBL/GenBank/DDBJ databases">
        <title>A platform for efficient transgenesis in Macrostomum lignano, a flatworm model organism for stem cell research.</title>
        <authorList>
            <person name="Berezikov E."/>
        </authorList>
    </citation>
    <scope>NUCLEOTIDE SEQUENCE [LARGE SCALE GENOMIC DNA]</scope>
    <source>
        <strain evidence="3">DV1</strain>
        <tissue evidence="3">Whole organism</tissue>
    </source>
</reference>
<feature type="transmembrane region" description="Helical" evidence="2">
    <location>
        <begin position="1278"/>
        <end position="1297"/>
    </location>
</feature>
<dbReference type="OrthoDB" id="10057496at2759"/>
<feature type="compositionally biased region" description="Basic and acidic residues" evidence="1">
    <location>
        <begin position="639"/>
        <end position="657"/>
    </location>
</feature>
<dbReference type="PANTHER" id="PTHR24121">
    <property type="entry name" value="NO MECHANORECEPTOR POTENTIAL C, ISOFORM D-RELATED"/>
    <property type="match status" value="1"/>
</dbReference>
<dbReference type="PANTHER" id="PTHR24121:SF21">
    <property type="entry name" value="ANKYRIN REPEAT FAMILY PROTEIN"/>
    <property type="match status" value="1"/>
</dbReference>
<keyword evidence="2" id="KW-1133">Transmembrane helix</keyword>
<feature type="region of interest" description="Disordered" evidence="1">
    <location>
        <begin position="1705"/>
        <end position="1735"/>
    </location>
</feature>
<feature type="transmembrane region" description="Helical" evidence="2">
    <location>
        <begin position="1538"/>
        <end position="1559"/>
    </location>
</feature>